<dbReference type="EMBL" id="WEGI01000010">
    <property type="protein sequence ID" value="MQY29181.1"/>
    <property type="molecule type" value="Genomic_DNA"/>
</dbReference>
<sequence>MDRLEVPAEAEGAAASAAKPVATSRLVRGSRLGAVVAAQAVRKRRTRLSMIGRSAAARERLADESTVKMAEQLVVVLGDMKGLAMKLGQFLSMLDLDLVPPDQRESFQTRLAVLRDGAPAVDFATMRRVVEEERGAPLEKLFAEFDPEPVAAASIGQVYRARLHDGTDVAVKVQYPGIDAAVRADLRNIGMLRFLIAQFLPGFTVAVLDEFRSTVLNELDYTTEARTQRQVADLFTGHPFISVPRAFPELGSAHVLVTEFCDGMPFETVRALPDAERDRLGEIVYRFYIGSLYELGEFCGDPHPGNLVLRPDGRLAFLDFGLYKRMDKGHMAFEVACLRAAAEDRHDDLYRLMVDRGVIDDAAGVTAQECYEYVLAASEWCLVDEPLPITPDLASGAFLMAIDPRLAEFAGMRRQNLPPEHLFSRRADFMTFGTLGQLRATANWHRIAREWLYDDEPVTELGEQHRIWRRDREGAAAGGA</sequence>
<dbReference type="Pfam" id="PF03109">
    <property type="entry name" value="ABC1"/>
    <property type="match status" value="1"/>
</dbReference>
<evidence type="ECO:0000313" key="3">
    <source>
        <dbReference type="EMBL" id="MQY29181.1"/>
    </source>
</evidence>
<comment type="similarity">
    <text evidence="1">Belongs to the protein kinase superfamily. ADCK protein kinase family.</text>
</comment>
<evidence type="ECO:0000313" key="4">
    <source>
        <dbReference type="Proteomes" id="UP000431401"/>
    </source>
</evidence>
<proteinExistence type="inferred from homology"/>
<dbReference type="RefSeq" id="WP_153345726.1">
    <property type="nucleotide sequence ID" value="NZ_WEGI01000010.1"/>
</dbReference>
<name>A0A7K0DTU5_9NOCA</name>
<dbReference type="SUPFAM" id="SSF56112">
    <property type="entry name" value="Protein kinase-like (PK-like)"/>
    <property type="match status" value="1"/>
</dbReference>
<dbReference type="GO" id="GO:0016301">
    <property type="term" value="F:kinase activity"/>
    <property type="evidence" value="ECO:0007669"/>
    <property type="project" value="UniProtKB-KW"/>
</dbReference>
<feature type="domain" description="ABC1 atypical kinase-like" evidence="2">
    <location>
        <begin position="114"/>
        <end position="342"/>
    </location>
</feature>
<dbReference type="CDD" id="cd13970">
    <property type="entry name" value="ABC1_ADCK3"/>
    <property type="match status" value="1"/>
</dbReference>
<organism evidence="3 4">
    <name type="scientific">Nocardia aurantia</name>
    <dbReference type="NCBI Taxonomy" id="2585199"/>
    <lineage>
        <taxon>Bacteria</taxon>
        <taxon>Bacillati</taxon>
        <taxon>Actinomycetota</taxon>
        <taxon>Actinomycetes</taxon>
        <taxon>Mycobacteriales</taxon>
        <taxon>Nocardiaceae</taxon>
        <taxon>Nocardia</taxon>
    </lineage>
</organism>
<dbReference type="InterPro" id="IPR011009">
    <property type="entry name" value="Kinase-like_dom_sf"/>
</dbReference>
<comment type="caution">
    <text evidence="3">The sequence shown here is derived from an EMBL/GenBank/DDBJ whole genome shotgun (WGS) entry which is preliminary data.</text>
</comment>
<evidence type="ECO:0000259" key="2">
    <source>
        <dbReference type="Pfam" id="PF03109"/>
    </source>
</evidence>
<keyword evidence="3" id="KW-0418">Kinase</keyword>
<dbReference type="InterPro" id="IPR034646">
    <property type="entry name" value="ADCK3_dom"/>
</dbReference>
<evidence type="ECO:0000256" key="1">
    <source>
        <dbReference type="ARBA" id="ARBA00009670"/>
    </source>
</evidence>
<dbReference type="PANTHER" id="PTHR10566">
    <property type="entry name" value="CHAPERONE-ACTIVITY OF BC1 COMPLEX CABC1 -RELATED"/>
    <property type="match status" value="1"/>
</dbReference>
<dbReference type="OrthoDB" id="9795390at2"/>
<reference evidence="3 4" key="1">
    <citation type="submission" date="2019-10" db="EMBL/GenBank/DDBJ databases">
        <title>Nocardia macrotermitis sp. nov. and Nocardia aurantia sp. nov., isolated from the gut of fungus growing-termite Macrotermes natalensis.</title>
        <authorList>
            <person name="Benndorf R."/>
            <person name="Schwitalla J."/>
            <person name="Martin K."/>
            <person name="De Beer W."/>
            <person name="Kaster A.-K."/>
            <person name="Vollmers J."/>
            <person name="Poulsen M."/>
            <person name="Beemelmanns C."/>
        </authorList>
    </citation>
    <scope>NUCLEOTIDE SEQUENCE [LARGE SCALE GENOMIC DNA]</scope>
    <source>
        <strain evidence="3 4">RB56</strain>
    </source>
</reference>
<gene>
    <name evidence="3" type="primary">ubiB_2</name>
    <name evidence="3" type="ORF">NRB56_47710</name>
</gene>
<dbReference type="PANTHER" id="PTHR10566:SF113">
    <property type="entry name" value="PROTEIN ACTIVITY OF BC1 COMPLEX KINASE 7, CHLOROPLASTIC"/>
    <property type="match status" value="1"/>
</dbReference>
<dbReference type="InterPro" id="IPR004147">
    <property type="entry name" value="ABC1_dom"/>
</dbReference>
<dbReference type="Proteomes" id="UP000431401">
    <property type="component" value="Unassembled WGS sequence"/>
</dbReference>
<accession>A0A7K0DTU5</accession>
<keyword evidence="4" id="KW-1185">Reference proteome</keyword>
<dbReference type="InterPro" id="IPR050154">
    <property type="entry name" value="UbiB_kinase"/>
</dbReference>
<dbReference type="AlphaFoldDB" id="A0A7K0DTU5"/>
<protein>
    <submittedName>
        <fullName evidence="3">Protein kinase UbiB</fullName>
        <ecNumber evidence="3">2.7.-.-</ecNumber>
    </submittedName>
</protein>
<keyword evidence="3" id="KW-0808">Transferase</keyword>
<dbReference type="EC" id="2.7.-.-" evidence="3"/>